<dbReference type="eggNOG" id="arCOG01471">
    <property type="taxonomic scope" value="Archaea"/>
</dbReference>
<evidence type="ECO:0000313" key="3">
    <source>
        <dbReference type="Proteomes" id="UP000000663"/>
    </source>
</evidence>
<gene>
    <name evidence="2" type="ORF">LRC351</name>
</gene>
<organism evidence="2 3">
    <name type="scientific">Methanocella arvoryzae (strain DSM 22066 / NBRC 105507 / MRE50)</name>
    <dbReference type="NCBI Taxonomy" id="351160"/>
    <lineage>
        <taxon>Archaea</taxon>
        <taxon>Methanobacteriati</taxon>
        <taxon>Methanobacteriota</taxon>
        <taxon>Stenosarchaea group</taxon>
        <taxon>Methanomicrobia</taxon>
        <taxon>Methanocellales</taxon>
        <taxon>Methanocellaceae</taxon>
        <taxon>Methanocella</taxon>
    </lineage>
</organism>
<dbReference type="GeneID" id="5142983"/>
<accession>Q0W8H3</accession>
<evidence type="ECO:0000313" key="2">
    <source>
        <dbReference type="EMBL" id="CAJ35320.1"/>
    </source>
</evidence>
<dbReference type="CDD" id="cd12108">
    <property type="entry name" value="Hr-like"/>
    <property type="match status" value="1"/>
</dbReference>
<name>Q0W8H3_METAR</name>
<dbReference type="OrthoDB" id="131831at2157"/>
<proteinExistence type="predicted"/>
<dbReference type="GO" id="GO:0005886">
    <property type="term" value="C:plasma membrane"/>
    <property type="evidence" value="ECO:0007669"/>
    <property type="project" value="TreeGrafter"/>
</dbReference>
<reference evidence="2 3" key="1">
    <citation type="journal article" date="2006" name="Science">
        <title>Genome of rice cluster I archaea -- the key methane producers in the rice rhizosphere.</title>
        <authorList>
            <person name="Erkel C."/>
            <person name="Kube M."/>
            <person name="Reinhardt R."/>
            <person name="Liesack W."/>
        </authorList>
    </citation>
    <scope>NUCLEOTIDE SEQUENCE [LARGE SCALE GENOMIC DNA]</scope>
    <source>
        <strain evidence="3">DSM 22066 / NBRC 105507 / MRE50</strain>
    </source>
</reference>
<dbReference type="PANTHER" id="PTHR39966">
    <property type="entry name" value="BLL2471 PROTEIN-RELATED"/>
    <property type="match status" value="1"/>
</dbReference>
<dbReference type="AlphaFoldDB" id="Q0W8H3"/>
<dbReference type="RefSeq" id="WP_012037171.1">
    <property type="nucleotide sequence ID" value="NC_009464.1"/>
</dbReference>
<dbReference type="Proteomes" id="UP000000663">
    <property type="component" value="Chromosome"/>
</dbReference>
<dbReference type="KEGG" id="rci:LRC351"/>
<dbReference type="Gene3D" id="1.20.120.520">
    <property type="entry name" value="nmb1532 protein domain like"/>
    <property type="match status" value="1"/>
</dbReference>
<keyword evidence="3" id="KW-1185">Reference proteome</keyword>
<dbReference type="PANTHER" id="PTHR39966:SF1">
    <property type="entry name" value="HEMERYTHRIN-LIKE DOMAIN-CONTAINING PROTEIN"/>
    <property type="match status" value="1"/>
</dbReference>
<dbReference type="Pfam" id="PF01814">
    <property type="entry name" value="Hemerythrin"/>
    <property type="match status" value="1"/>
</dbReference>
<dbReference type="EMBL" id="AM114193">
    <property type="protein sequence ID" value="CAJ35320.1"/>
    <property type="molecule type" value="Genomic_DNA"/>
</dbReference>
<evidence type="ECO:0000259" key="1">
    <source>
        <dbReference type="Pfam" id="PF01814"/>
    </source>
</evidence>
<sequence>MLPIGQLMIEHRLIERMISLMKDEMDWIGETHAVDPVFLETAVYFMRQYTDICHHGKEEDIYFSALEKKPITPELRKTLEDLIEEHAFARRTVDEIEAAKNSFVKGDKEAVAQIIAALNIITIFYPQHIDKEDHHFFYPSMEYFSKEEKDQMLREFSAFDTRLYHDEHKRIVEELERRKAEQKKSGPPSGARA</sequence>
<dbReference type="InterPro" id="IPR012312">
    <property type="entry name" value="Hemerythrin-like"/>
</dbReference>
<feature type="domain" description="Hemerythrin-like" evidence="1">
    <location>
        <begin position="3"/>
        <end position="137"/>
    </location>
</feature>
<protein>
    <submittedName>
        <fullName evidence="2">Predicted hemerythrin-like protein</fullName>
    </submittedName>
</protein>